<reference evidence="5 6" key="1">
    <citation type="submission" date="2018-10" db="EMBL/GenBank/DDBJ databases">
        <title>Genomic Encyclopedia of Archaeal and Bacterial Type Strains, Phase II (KMG-II): from individual species to whole genera.</title>
        <authorList>
            <person name="Goeker M."/>
        </authorList>
    </citation>
    <scope>NUCLEOTIDE SEQUENCE [LARGE SCALE GENOMIC DNA]</scope>
    <source>
        <strain evidence="5 6">DSM 25217</strain>
    </source>
</reference>
<dbReference type="InterPro" id="IPR020084">
    <property type="entry name" value="NUDIX_hydrolase_CS"/>
</dbReference>
<dbReference type="PROSITE" id="PS51462">
    <property type="entry name" value="NUDIX"/>
    <property type="match status" value="1"/>
</dbReference>
<dbReference type="Pfam" id="PF00293">
    <property type="entry name" value="NUDIX"/>
    <property type="match status" value="1"/>
</dbReference>
<keyword evidence="6" id="KW-1185">Reference proteome</keyword>
<comment type="similarity">
    <text evidence="3">Belongs to the Nudix hydrolase family.</text>
</comment>
<dbReference type="InterPro" id="IPR000086">
    <property type="entry name" value="NUDIX_hydrolase_dom"/>
</dbReference>
<organism evidence="5 6">
    <name type="scientific">Eilatimonas milleporae</name>
    <dbReference type="NCBI Taxonomy" id="911205"/>
    <lineage>
        <taxon>Bacteria</taxon>
        <taxon>Pseudomonadati</taxon>
        <taxon>Pseudomonadota</taxon>
        <taxon>Alphaproteobacteria</taxon>
        <taxon>Kordiimonadales</taxon>
        <taxon>Kordiimonadaceae</taxon>
        <taxon>Eilatimonas</taxon>
    </lineage>
</organism>
<dbReference type="Proteomes" id="UP000271227">
    <property type="component" value="Unassembled WGS sequence"/>
</dbReference>
<evidence type="ECO:0000313" key="5">
    <source>
        <dbReference type="EMBL" id="RMB11831.1"/>
    </source>
</evidence>
<evidence type="ECO:0000256" key="2">
    <source>
        <dbReference type="ARBA" id="ARBA00022801"/>
    </source>
</evidence>
<evidence type="ECO:0000259" key="4">
    <source>
        <dbReference type="PROSITE" id="PS51462"/>
    </source>
</evidence>
<proteinExistence type="inferred from homology"/>
<evidence type="ECO:0000256" key="3">
    <source>
        <dbReference type="RuleBase" id="RU003476"/>
    </source>
</evidence>
<dbReference type="Gene3D" id="3.90.79.10">
    <property type="entry name" value="Nucleoside Triphosphate Pyrophosphohydrolase"/>
    <property type="match status" value="1"/>
</dbReference>
<dbReference type="AlphaFoldDB" id="A0A3M0CQK6"/>
<comment type="cofactor">
    <cofactor evidence="1">
        <name>Mg(2+)</name>
        <dbReference type="ChEBI" id="CHEBI:18420"/>
    </cofactor>
</comment>
<protein>
    <submittedName>
        <fullName evidence="5">ADP-ribose pyrophosphatase YjhB (NUDIX family)</fullName>
    </submittedName>
</protein>
<dbReference type="PANTHER" id="PTHR43736:SF1">
    <property type="entry name" value="DIHYDRONEOPTERIN TRIPHOSPHATE DIPHOSPHATASE"/>
    <property type="match status" value="1"/>
</dbReference>
<dbReference type="PRINTS" id="PR00502">
    <property type="entry name" value="NUDIXFAMILY"/>
</dbReference>
<dbReference type="RefSeq" id="WP_121937067.1">
    <property type="nucleotide sequence ID" value="NZ_REFR01000009.1"/>
</dbReference>
<dbReference type="InterPro" id="IPR020476">
    <property type="entry name" value="Nudix_hydrolase"/>
</dbReference>
<evidence type="ECO:0000256" key="1">
    <source>
        <dbReference type="ARBA" id="ARBA00001946"/>
    </source>
</evidence>
<comment type="caution">
    <text evidence="5">The sequence shown here is derived from an EMBL/GenBank/DDBJ whole genome shotgun (WGS) entry which is preliminary data.</text>
</comment>
<keyword evidence="2 3" id="KW-0378">Hydrolase</keyword>
<feature type="domain" description="Nudix hydrolase" evidence="4">
    <location>
        <begin position="19"/>
        <end position="151"/>
    </location>
</feature>
<sequence length="167" mass="18033">MRQDRDDRTAGEHPQNTIRPVLGVGAVALHDGKVLLIRRAKPPRKGEWSLPGGRVEPGETCRQAVIREVAEETGMTVRILRLIDVVDLIDHDTDGRLTYHYALADYEADVIGGTLTAASDALEAAFFDAAAAVHMPAAADTRRIIASVLKARGLLTDETEQTDGPTA</sequence>
<dbReference type="SUPFAM" id="SSF55811">
    <property type="entry name" value="Nudix"/>
    <property type="match status" value="1"/>
</dbReference>
<accession>A0A3M0CQK6</accession>
<dbReference type="GO" id="GO:0016787">
    <property type="term" value="F:hydrolase activity"/>
    <property type="evidence" value="ECO:0007669"/>
    <property type="project" value="UniProtKB-KW"/>
</dbReference>
<evidence type="ECO:0000313" key="6">
    <source>
        <dbReference type="Proteomes" id="UP000271227"/>
    </source>
</evidence>
<dbReference type="PANTHER" id="PTHR43736">
    <property type="entry name" value="ADP-RIBOSE PYROPHOSPHATASE"/>
    <property type="match status" value="1"/>
</dbReference>
<gene>
    <name evidence="5" type="ORF">BXY39_0316</name>
</gene>
<dbReference type="EMBL" id="REFR01000009">
    <property type="protein sequence ID" value="RMB11831.1"/>
    <property type="molecule type" value="Genomic_DNA"/>
</dbReference>
<dbReference type="OrthoDB" id="9761969at2"/>
<dbReference type="PROSITE" id="PS00893">
    <property type="entry name" value="NUDIX_BOX"/>
    <property type="match status" value="1"/>
</dbReference>
<dbReference type="InParanoid" id="A0A3M0CQK6"/>
<name>A0A3M0CQK6_9PROT</name>
<dbReference type="InterPro" id="IPR015797">
    <property type="entry name" value="NUDIX_hydrolase-like_dom_sf"/>
</dbReference>
<dbReference type="CDD" id="cd04673">
    <property type="entry name" value="NUDIX_ADPRase"/>
    <property type="match status" value="1"/>
</dbReference>